<dbReference type="InterPro" id="IPR025285">
    <property type="entry name" value="DUF4145"/>
</dbReference>
<dbReference type="EMBL" id="JAVKGS010000001">
    <property type="protein sequence ID" value="MDR5691236.1"/>
    <property type="molecule type" value="Genomic_DNA"/>
</dbReference>
<evidence type="ECO:0000313" key="3">
    <source>
        <dbReference type="Proteomes" id="UP001260072"/>
    </source>
</evidence>
<dbReference type="Pfam" id="PF13643">
    <property type="entry name" value="DUF4145"/>
    <property type="match status" value="1"/>
</dbReference>
<organism evidence="2 3">
    <name type="scientific">Agromyces indicus</name>
    <dbReference type="NCBI Taxonomy" id="758919"/>
    <lineage>
        <taxon>Bacteria</taxon>
        <taxon>Bacillati</taxon>
        <taxon>Actinomycetota</taxon>
        <taxon>Actinomycetes</taxon>
        <taxon>Micrococcales</taxon>
        <taxon>Microbacteriaceae</taxon>
        <taxon>Agromyces</taxon>
    </lineage>
</organism>
<dbReference type="RefSeq" id="WP_310519864.1">
    <property type="nucleotide sequence ID" value="NZ_BAABBS010000003.1"/>
</dbReference>
<comment type="caution">
    <text evidence="2">The sequence shown here is derived from an EMBL/GenBank/DDBJ whole genome shotgun (WGS) entry which is preliminary data.</text>
</comment>
<protein>
    <submittedName>
        <fullName evidence="2">DUF4145 domain-containing protein</fullName>
    </submittedName>
</protein>
<feature type="domain" description="DUF4145" evidence="1">
    <location>
        <begin position="132"/>
        <end position="224"/>
    </location>
</feature>
<evidence type="ECO:0000313" key="2">
    <source>
        <dbReference type="EMBL" id="MDR5691236.1"/>
    </source>
</evidence>
<evidence type="ECO:0000259" key="1">
    <source>
        <dbReference type="Pfam" id="PF13643"/>
    </source>
</evidence>
<keyword evidence="3" id="KW-1185">Reference proteome</keyword>
<proteinExistence type="predicted"/>
<sequence length="255" mass="28714">MAKPLGTLSGWLDEVTWPRVLCPECLEGTLALKSTSQYPDVKSRAHIELVRRNLDGPDELSGSFTGVLECDNHACRREVIVAGDWVYSWDFDEVQERERLVDYFVLRYINPAPRLLLTPKRTPSKVVESIATASSALWTSPDLAATQLRLAVEELLTARGVRRIVITAKRKRKRLSAQERLDIFAETHPEVVHALEAVKWIGNAGTHESGLTVDDVVTGAKFLELALRRLYDTSESELLSTAKEINRRRGLPRSR</sequence>
<dbReference type="Proteomes" id="UP001260072">
    <property type="component" value="Unassembled WGS sequence"/>
</dbReference>
<reference evidence="3" key="1">
    <citation type="submission" date="2023-07" db="EMBL/GenBank/DDBJ databases">
        <title>Description of three actinobacteria isolated from air of manufacturing shop in a pharmaceutical factory.</title>
        <authorList>
            <person name="Zhang D.-F."/>
        </authorList>
    </citation>
    <scope>NUCLEOTIDE SEQUENCE [LARGE SCALE GENOMIC DNA]</scope>
    <source>
        <strain evidence="3">CCTCC AB 2011122</strain>
    </source>
</reference>
<gene>
    <name evidence="2" type="ORF">RH861_04085</name>
</gene>
<accession>A0ABU1FIG5</accession>
<name>A0ABU1FIG5_9MICO</name>